<accession>A0AAN9VGU2</accession>
<evidence type="ECO:0000313" key="2">
    <source>
        <dbReference type="EMBL" id="KAK7794562.1"/>
    </source>
</evidence>
<sequence>MDDEDLDMLVEAGGEAASLVVEDVTAAIAAIGGLPLTLNEPSVSGRRNILGGVYLIPSALPLPLLRWERKRRARPRQRPRRRRQPSFRPGSARAAARALTRRSIRWLASVRSVQQRGEIETETEFEEIEQTEESDEREERDDDAREDEKEESREQEQKEEKEETIKQEEKPVQQLNG</sequence>
<evidence type="ECO:0000313" key="3">
    <source>
        <dbReference type="Proteomes" id="UP001378592"/>
    </source>
</evidence>
<organism evidence="2 3">
    <name type="scientific">Gryllus longicercus</name>
    <dbReference type="NCBI Taxonomy" id="2509291"/>
    <lineage>
        <taxon>Eukaryota</taxon>
        <taxon>Metazoa</taxon>
        <taxon>Ecdysozoa</taxon>
        <taxon>Arthropoda</taxon>
        <taxon>Hexapoda</taxon>
        <taxon>Insecta</taxon>
        <taxon>Pterygota</taxon>
        <taxon>Neoptera</taxon>
        <taxon>Polyneoptera</taxon>
        <taxon>Orthoptera</taxon>
        <taxon>Ensifera</taxon>
        <taxon>Gryllidea</taxon>
        <taxon>Grylloidea</taxon>
        <taxon>Gryllidae</taxon>
        <taxon>Gryllinae</taxon>
        <taxon>Gryllus</taxon>
    </lineage>
</organism>
<proteinExistence type="predicted"/>
<feature type="compositionally biased region" description="Basic residues" evidence="1">
    <location>
        <begin position="71"/>
        <end position="85"/>
    </location>
</feature>
<dbReference type="EMBL" id="JAZDUA010000329">
    <property type="protein sequence ID" value="KAK7794562.1"/>
    <property type="molecule type" value="Genomic_DNA"/>
</dbReference>
<feature type="compositionally biased region" description="Acidic residues" evidence="1">
    <location>
        <begin position="120"/>
        <end position="141"/>
    </location>
</feature>
<gene>
    <name evidence="2" type="ORF">R5R35_005089</name>
</gene>
<feature type="region of interest" description="Disordered" evidence="1">
    <location>
        <begin position="115"/>
        <end position="177"/>
    </location>
</feature>
<name>A0AAN9VGU2_9ORTH</name>
<feature type="region of interest" description="Disordered" evidence="1">
    <location>
        <begin position="71"/>
        <end position="96"/>
    </location>
</feature>
<dbReference type="AlphaFoldDB" id="A0AAN9VGU2"/>
<dbReference type="Proteomes" id="UP001378592">
    <property type="component" value="Unassembled WGS sequence"/>
</dbReference>
<reference evidence="2 3" key="1">
    <citation type="submission" date="2024-03" db="EMBL/GenBank/DDBJ databases">
        <title>The genome assembly and annotation of the cricket Gryllus longicercus Weissman &amp; Gray.</title>
        <authorList>
            <person name="Szrajer S."/>
            <person name="Gray D."/>
            <person name="Ylla G."/>
        </authorList>
    </citation>
    <scope>NUCLEOTIDE SEQUENCE [LARGE SCALE GENOMIC DNA]</scope>
    <source>
        <strain evidence="2">DAG 2021-001</strain>
        <tissue evidence="2">Whole body minus gut</tissue>
    </source>
</reference>
<protein>
    <submittedName>
        <fullName evidence="2">Uncharacterized protein</fullName>
    </submittedName>
</protein>
<feature type="compositionally biased region" description="Low complexity" evidence="1">
    <location>
        <begin position="86"/>
        <end position="96"/>
    </location>
</feature>
<evidence type="ECO:0000256" key="1">
    <source>
        <dbReference type="SAM" id="MobiDB-lite"/>
    </source>
</evidence>
<keyword evidence="3" id="KW-1185">Reference proteome</keyword>
<feature type="compositionally biased region" description="Basic and acidic residues" evidence="1">
    <location>
        <begin position="142"/>
        <end position="171"/>
    </location>
</feature>
<comment type="caution">
    <text evidence="2">The sequence shown here is derived from an EMBL/GenBank/DDBJ whole genome shotgun (WGS) entry which is preliminary data.</text>
</comment>